<organism evidence="1 2">
    <name type="scientific">Racocetra persica</name>
    <dbReference type="NCBI Taxonomy" id="160502"/>
    <lineage>
        <taxon>Eukaryota</taxon>
        <taxon>Fungi</taxon>
        <taxon>Fungi incertae sedis</taxon>
        <taxon>Mucoromycota</taxon>
        <taxon>Glomeromycotina</taxon>
        <taxon>Glomeromycetes</taxon>
        <taxon>Diversisporales</taxon>
        <taxon>Gigasporaceae</taxon>
        <taxon>Racocetra</taxon>
    </lineage>
</organism>
<feature type="non-terminal residue" evidence="1">
    <location>
        <position position="1"/>
    </location>
</feature>
<accession>A0ACA9NC96</accession>
<dbReference type="EMBL" id="CAJVQC010013262">
    <property type="protein sequence ID" value="CAG8646644.1"/>
    <property type="molecule type" value="Genomic_DNA"/>
</dbReference>
<name>A0ACA9NC96_9GLOM</name>
<evidence type="ECO:0000313" key="1">
    <source>
        <dbReference type="EMBL" id="CAG8646644.1"/>
    </source>
</evidence>
<reference evidence="1" key="1">
    <citation type="submission" date="2021-06" db="EMBL/GenBank/DDBJ databases">
        <authorList>
            <person name="Kallberg Y."/>
            <person name="Tangrot J."/>
            <person name="Rosling A."/>
        </authorList>
    </citation>
    <scope>NUCLEOTIDE SEQUENCE</scope>
    <source>
        <strain evidence="1">MA461A</strain>
    </source>
</reference>
<dbReference type="Proteomes" id="UP000789920">
    <property type="component" value="Unassembled WGS sequence"/>
</dbReference>
<keyword evidence="2" id="KW-1185">Reference proteome</keyword>
<proteinExistence type="predicted"/>
<gene>
    <name evidence="1" type="ORF">RPERSI_LOCUS7701</name>
</gene>
<protein>
    <submittedName>
        <fullName evidence="1">17179_t:CDS:1</fullName>
    </submittedName>
</protein>
<comment type="caution">
    <text evidence="1">The sequence shown here is derived from an EMBL/GenBank/DDBJ whole genome shotgun (WGS) entry which is preliminary data.</text>
</comment>
<sequence length="83" mass="9322">FCSTGINCESRKVVEIDIAEIKSFCLFKSSCVKLTGTLLWTEKFVLGYNSGVVNVLKLILFRILVEYVRFLFAFFAVSNLAGT</sequence>
<evidence type="ECO:0000313" key="2">
    <source>
        <dbReference type="Proteomes" id="UP000789920"/>
    </source>
</evidence>